<dbReference type="RefSeq" id="WP_070362819.1">
    <property type="nucleotide sequence ID" value="NZ_JAEUWV010000003.1"/>
</dbReference>
<dbReference type="GO" id="GO:0003983">
    <property type="term" value="F:UTP:glucose-1-phosphate uridylyltransferase activity"/>
    <property type="evidence" value="ECO:0007669"/>
    <property type="project" value="UniProtKB-EC"/>
</dbReference>
<protein>
    <recommendedName>
        <fullName evidence="2">UTP--glucose-1-phosphate uridylyltransferase</fullName>
        <ecNumber evidence="2">2.7.7.9</ecNumber>
    </recommendedName>
</protein>
<keyword evidence="4 7" id="KW-0548">Nucleotidyltransferase</keyword>
<evidence type="ECO:0000256" key="2">
    <source>
        <dbReference type="ARBA" id="ARBA00012415"/>
    </source>
</evidence>
<dbReference type="EC" id="2.7.7.9" evidence="2"/>
<accession>A0AAW5HWM5</accession>
<dbReference type="InterPro" id="IPR005835">
    <property type="entry name" value="NTP_transferase_dom"/>
</dbReference>
<dbReference type="InterPro" id="IPR029044">
    <property type="entry name" value="Nucleotide-diphossugar_trans"/>
</dbReference>
<name>A0AAW5HWM5_9CORY</name>
<evidence type="ECO:0000256" key="4">
    <source>
        <dbReference type="ARBA" id="ARBA00022695"/>
    </source>
</evidence>
<dbReference type="PANTHER" id="PTHR43197">
    <property type="entry name" value="UTP--GLUCOSE-1-PHOSPHATE URIDYLYLTRANSFERASE"/>
    <property type="match status" value="1"/>
</dbReference>
<dbReference type="AlphaFoldDB" id="A0AAW5HWM5"/>
<evidence type="ECO:0000313" key="7">
    <source>
        <dbReference type="EMBL" id="MCO6394216.1"/>
    </source>
</evidence>
<keyword evidence="8" id="KW-1185">Reference proteome</keyword>
<comment type="caution">
    <text evidence="7">The sequence shown here is derived from an EMBL/GenBank/DDBJ whole genome shotgun (WGS) entry which is preliminary data.</text>
</comment>
<keyword evidence="3" id="KW-0808">Transferase</keyword>
<gene>
    <name evidence="7" type="ORF">JMN37_04345</name>
</gene>
<dbReference type="Gene3D" id="3.90.550.10">
    <property type="entry name" value="Spore Coat Polysaccharide Biosynthesis Protein SpsA, Chain A"/>
    <property type="match status" value="1"/>
</dbReference>
<evidence type="ECO:0000256" key="5">
    <source>
        <dbReference type="ARBA" id="ARBA00048128"/>
    </source>
</evidence>
<evidence type="ECO:0000256" key="3">
    <source>
        <dbReference type="ARBA" id="ARBA00022679"/>
    </source>
</evidence>
<comment type="similarity">
    <text evidence="1">Belongs to the UDPGP type 2 family.</text>
</comment>
<sequence length="323" mass="35121">MRKSNEETSQQPASRGVKTVVVPAAGMGTRFLPATKTVPKELLPVVDTPGIELIAEEAAELGARRLVIVTAPAKEEIMRHFGEFELLRETLAARGKDDQVKKVARAADLINAVAVTQEKPLGLGHAVSCAESALDENEDVVAVMLPDDLVLPTGVMEKMVRTREKLGGSVLCAFNVTPEEVFNYGVFDVEDVDETIEGVEVKRVKGMVEKPAVEDAPSTLVATGRYLLDRAIFDALRRITPGKGGELQLTDAIELMIQEGHPVHIVVHHGKRHDLGNPGGYIPANVDFGLHDPKYGPALYTALKQIMNDFEAEHPELTGDEQR</sequence>
<proteinExistence type="inferred from homology"/>
<dbReference type="GO" id="GO:0006011">
    <property type="term" value="P:UDP-alpha-D-glucose metabolic process"/>
    <property type="evidence" value="ECO:0007669"/>
    <property type="project" value="InterPro"/>
</dbReference>
<reference evidence="7 8" key="1">
    <citation type="submission" date="2021-01" db="EMBL/GenBank/DDBJ databases">
        <title>Identification and Characterization of Corynebacterium sp.</title>
        <authorList>
            <person name="Luo Q."/>
            <person name="Qu P."/>
            <person name="Chen Q."/>
        </authorList>
    </citation>
    <scope>NUCLEOTIDE SEQUENCE [LARGE SCALE GENOMIC DNA]</scope>
    <source>
        <strain evidence="7 8">MC-18</strain>
    </source>
</reference>
<evidence type="ECO:0000256" key="1">
    <source>
        <dbReference type="ARBA" id="ARBA00006890"/>
    </source>
</evidence>
<evidence type="ECO:0000259" key="6">
    <source>
        <dbReference type="Pfam" id="PF00483"/>
    </source>
</evidence>
<dbReference type="EMBL" id="JAEUWV010000003">
    <property type="protein sequence ID" value="MCO6394216.1"/>
    <property type="molecule type" value="Genomic_DNA"/>
</dbReference>
<dbReference type="PANTHER" id="PTHR43197:SF1">
    <property type="entry name" value="UTP--GLUCOSE-1-PHOSPHATE URIDYLYLTRANSFERASE"/>
    <property type="match status" value="1"/>
</dbReference>
<dbReference type="Pfam" id="PF00483">
    <property type="entry name" value="NTP_transferase"/>
    <property type="match status" value="1"/>
</dbReference>
<feature type="domain" description="Nucleotidyl transferase" evidence="6">
    <location>
        <begin position="21"/>
        <end position="286"/>
    </location>
</feature>
<evidence type="ECO:0000313" key="8">
    <source>
        <dbReference type="Proteomes" id="UP001205920"/>
    </source>
</evidence>
<dbReference type="Proteomes" id="UP001205920">
    <property type="component" value="Unassembled WGS sequence"/>
</dbReference>
<dbReference type="SUPFAM" id="SSF53448">
    <property type="entry name" value="Nucleotide-diphospho-sugar transferases"/>
    <property type="match status" value="1"/>
</dbReference>
<dbReference type="InterPro" id="IPR005771">
    <property type="entry name" value="GalU_uridylyltTrfase_bac/arc"/>
</dbReference>
<comment type="catalytic activity">
    <reaction evidence="5">
        <text>alpha-D-glucose 1-phosphate + UTP + H(+) = UDP-alpha-D-glucose + diphosphate</text>
        <dbReference type="Rhea" id="RHEA:19889"/>
        <dbReference type="ChEBI" id="CHEBI:15378"/>
        <dbReference type="ChEBI" id="CHEBI:33019"/>
        <dbReference type="ChEBI" id="CHEBI:46398"/>
        <dbReference type="ChEBI" id="CHEBI:58601"/>
        <dbReference type="ChEBI" id="CHEBI:58885"/>
        <dbReference type="EC" id="2.7.7.9"/>
    </reaction>
</comment>
<organism evidence="7 8">
    <name type="scientific">Corynebacterium lipophilum</name>
    <dbReference type="NCBI Taxonomy" id="2804918"/>
    <lineage>
        <taxon>Bacteria</taxon>
        <taxon>Bacillati</taxon>
        <taxon>Actinomycetota</taxon>
        <taxon>Actinomycetes</taxon>
        <taxon>Mycobacteriales</taxon>
        <taxon>Corynebacteriaceae</taxon>
        <taxon>Corynebacterium</taxon>
    </lineage>
</organism>